<dbReference type="CDD" id="cd03784">
    <property type="entry name" value="GT1_Gtf-like"/>
    <property type="match status" value="1"/>
</dbReference>
<gene>
    <name evidence="5" type="ORF">F0562_016886</name>
</gene>
<dbReference type="PANTHER" id="PTHR48047">
    <property type="entry name" value="GLYCOSYLTRANSFERASE"/>
    <property type="match status" value="1"/>
</dbReference>
<organism evidence="5 6">
    <name type="scientific">Nyssa sinensis</name>
    <dbReference type="NCBI Taxonomy" id="561372"/>
    <lineage>
        <taxon>Eukaryota</taxon>
        <taxon>Viridiplantae</taxon>
        <taxon>Streptophyta</taxon>
        <taxon>Embryophyta</taxon>
        <taxon>Tracheophyta</taxon>
        <taxon>Spermatophyta</taxon>
        <taxon>Magnoliopsida</taxon>
        <taxon>eudicotyledons</taxon>
        <taxon>Gunneridae</taxon>
        <taxon>Pentapetalae</taxon>
        <taxon>asterids</taxon>
        <taxon>Cornales</taxon>
        <taxon>Nyssaceae</taxon>
        <taxon>Nyssa</taxon>
    </lineage>
</organism>
<keyword evidence="3" id="KW-0328">Glycosyltransferase</keyword>
<keyword evidence="6" id="KW-1185">Reference proteome</keyword>
<dbReference type="InterPro" id="IPR002213">
    <property type="entry name" value="UDP_glucos_trans"/>
</dbReference>
<reference evidence="5 6" key="1">
    <citation type="submission" date="2019-09" db="EMBL/GenBank/DDBJ databases">
        <title>A chromosome-level genome assembly of the Chinese tupelo Nyssa sinensis.</title>
        <authorList>
            <person name="Yang X."/>
            <person name="Kang M."/>
            <person name="Yang Y."/>
            <person name="Xiong H."/>
            <person name="Wang M."/>
            <person name="Zhang Z."/>
            <person name="Wang Z."/>
            <person name="Wu H."/>
            <person name="Ma T."/>
            <person name="Liu J."/>
            <person name="Xi Z."/>
        </authorList>
    </citation>
    <scope>NUCLEOTIDE SEQUENCE [LARGE SCALE GENOMIC DNA]</scope>
    <source>
        <strain evidence="5">J267</strain>
        <tissue evidence="5">Leaf</tissue>
    </source>
</reference>
<dbReference type="Gene3D" id="3.40.50.2000">
    <property type="entry name" value="Glycogen Phosphorylase B"/>
    <property type="match status" value="2"/>
</dbReference>
<keyword evidence="4" id="KW-0175">Coiled coil</keyword>
<dbReference type="Pfam" id="PF00201">
    <property type="entry name" value="UDPGT"/>
    <property type="match status" value="1"/>
</dbReference>
<dbReference type="PANTHER" id="PTHR48047:SF182">
    <property type="entry name" value="GLYCOSYLTRANSFERASE"/>
    <property type="match status" value="1"/>
</dbReference>
<feature type="coiled-coil region" evidence="4">
    <location>
        <begin position="269"/>
        <end position="303"/>
    </location>
</feature>
<dbReference type="OrthoDB" id="5835829at2759"/>
<comment type="similarity">
    <text evidence="1 3">Belongs to the UDP-glycosyltransferase family.</text>
</comment>
<evidence type="ECO:0000256" key="3">
    <source>
        <dbReference type="RuleBase" id="RU003718"/>
    </source>
</evidence>
<dbReference type="Proteomes" id="UP000325577">
    <property type="component" value="Linkage Group LG8"/>
</dbReference>
<dbReference type="PROSITE" id="PS00375">
    <property type="entry name" value="UDPGT"/>
    <property type="match status" value="1"/>
</dbReference>
<keyword evidence="2 3" id="KW-0808">Transferase</keyword>
<evidence type="ECO:0000256" key="1">
    <source>
        <dbReference type="ARBA" id="ARBA00009995"/>
    </source>
</evidence>
<evidence type="ECO:0000256" key="2">
    <source>
        <dbReference type="ARBA" id="ARBA00022679"/>
    </source>
</evidence>
<accession>A0A5J4ZGJ6</accession>
<dbReference type="SUPFAM" id="SSF53756">
    <property type="entry name" value="UDP-Glycosyltransferase/glycogen phosphorylase"/>
    <property type="match status" value="1"/>
</dbReference>
<dbReference type="AlphaFoldDB" id="A0A5J4ZGJ6"/>
<protein>
    <submittedName>
        <fullName evidence="5">Uncharacterized protein</fullName>
    </submittedName>
</protein>
<evidence type="ECO:0000313" key="5">
    <source>
        <dbReference type="EMBL" id="KAA8516608.1"/>
    </source>
</evidence>
<evidence type="ECO:0000256" key="4">
    <source>
        <dbReference type="SAM" id="Coils"/>
    </source>
</evidence>
<proteinExistence type="inferred from homology"/>
<dbReference type="FunFam" id="3.40.50.2000:FF:000047">
    <property type="entry name" value="Glycosyltransferase"/>
    <property type="match status" value="1"/>
</dbReference>
<evidence type="ECO:0000313" key="6">
    <source>
        <dbReference type="Proteomes" id="UP000325577"/>
    </source>
</evidence>
<dbReference type="EMBL" id="CM018051">
    <property type="protein sequence ID" value="KAA8516608.1"/>
    <property type="molecule type" value="Genomic_DNA"/>
</dbReference>
<name>A0A5J4ZGJ6_9ASTE</name>
<dbReference type="GO" id="GO:0035251">
    <property type="term" value="F:UDP-glucosyltransferase activity"/>
    <property type="evidence" value="ECO:0007669"/>
    <property type="project" value="TreeGrafter"/>
</dbReference>
<sequence>MLFHGLQILLESSRSQDSESFLVPNIPHRIELTKAQLPEVMRRKSNDLKGIMDQIKEAAISAEGALVNSFEDLEPRYVEEYKKVIKKTWCIGPVSLCNKEKSDMFDRGNKASIDEQHCLKWLDSMKPSSVIYACFGSLCHIPPAQLIEIGLGLEASNCPFIWIIRECDYSEEIEKWVEEERFEERNKVKGLMIRGWAPQVLILSHPAVGGFLTHCGWNSTMEGVCAGVPLITWPMFAEQFYNEKFVVNVLRIGVRIGVEFCMEWGGEEKVEVLVKREQVKKAIEQLTEEGDEGEERRKRAREVAEMAKRAIEEGGSSYLNMTLLIQDVMQHVINYKVSNQESDS</sequence>
<dbReference type="InterPro" id="IPR035595">
    <property type="entry name" value="UDP_glycos_trans_CS"/>
</dbReference>